<dbReference type="EMBL" id="JAQQWP010000007">
    <property type="protein sequence ID" value="KAK8110092.1"/>
    <property type="molecule type" value="Genomic_DNA"/>
</dbReference>
<evidence type="ECO:0000256" key="3">
    <source>
        <dbReference type="ARBA" id="ARBA00022454"/>
    </source>
</evidence>
<reference evidence="12 13" key="1">
    <citation type="submission" date="2023-01" db="EMBL/GenBank/DDBJ databases">
        <title>Analysis of 21 Apiospora genomes using comparative genomics revels a genus with tremendous synthesis potential of carbohydrate active enzymes and secondary metabolites.</title>
        <authorList>
            <person name="Sorensen T."/>
        </authorList>
    </citation>
    <scope>NUCLEOTIDE SEQUENCE [LARGE SCALE GENOMIC DNA]</scope>
    <source>
        <strain evidence="12 13">CBS 117206</strain>
    </source>
</reference>
<dbReference type="PANTHER" id="PTHR22884">
    <property type="entry name" value="SET DOMAIN PROTEINS"/>
    <property type="match status" value="1"/>
</dbReference>
<gene>
    <name evidence="12" type="ORF">PG999_008229</name>
</gene>
<dbReference type="Gene3D" id="2.170.270.10">
    <property type="entry name" value="SET domain"/>
    <property type="match status" value="1"/>
</dbReference>
<dbReference type="SMART" id="SM00508">
    <property type="entry name" value="PostSET"/>
    <property type="match status" value="1"/>
</dbReference>
<dbReference type="InterPro" id="IPR006560">
    <property type="entry name" value="AWS_dom"/>
</dbReference>
<keyword evidence="6" id="KW-0949">S-adenosyl-L-methionine</keyword>
<feature type="domain" description="SET" evidence="9">
    <location>
        <begin position="522"/>
        <end position="638"/>
    </location>
</feature>
<dbReference type="FunFam" id="2.170.270.10:FF:000037">
    <property type="entry name" value="Histone-lysine N-methyltransferase"/>
    <property type="match status" value="1"/>
</dbReference>
<feature type="region of interest" description="Disordered" evidence="8">
    <location>
        <begin position="232"/>
        <end position="258"/>
    </location>
</feature>
<dbReference type="PROSITE" id="PS50280">
    <property type="entry name" value="SET"/>
    <property type="match status" value="1"/>
</dbReference>
<evidence type="ECO:0000313" key="12">
    <source>
        <dbReference type="EMBL" id="KAK8110092.1"/>
    </source>
</evidence>
<keyword evidence="13" id="KW-1185">Reference proteome</keyword>
<proteinExistence type="predicted"/>
<dbReference type="AlphaFoldDB" id="A0AAW0QN98"/>
<evidence type="ECO:0000256" key="7">
    <source>
        <dbReference type="ARBA" id="ARBA00023242"/>
    </source>
</evidence>
<feature type="region of interest" description="Disordered" evidence="8">
    <location>
        <begin position="792"/>
        <end position="814"/>
    </location>
</feature>
<dbReference type="PROSITE" id="PS51215">
    <property type="entry name" value="AWS"/>
    <property type="match status" value="1"/>
</dbReference>
<dbReference type="GO" id="GO:0042054">
    <property type="term" value="F:histone methyltransferase activity"/>
    <property type="evidence" value="ECO:0007669"/>
    <property type="project" value="InterPro"/>
</dbReference>
<dbReference type="SUPFAM" id="SSF82199">
    <property type="entry name" value="SET domain"/>
    <property type="match status" value="1"/>
</dbReference>
<feature type="compositionally biased region" description="Polar residues" evidence="8">
    <location>
        <begin position="115"/>
        <end position="132"/>
    </location>
</feature>
<keyword evidence="7" id="KW-0539">Nucleus</keyword>
<dbReference type="GO" id="GO:0005694">
    <property type="term" value="C:chromosome"/>
    <property type="evidence" value="ECO:0007669"/>
    <property type="project" value="UniProtKB-SubCell"/>
</dbReference>
<dbReference type="GO" id="GO:0005634">
    <property type="term" value="C:nucleus"/>
    <property type="evidence" value="ECO:0007669"/>
    <property type="project" value="UniProtKB-SubCell"/>
</dbReference>
<evidence type="ECO:0000256" key="6">
    <source>
        <dbReference type="ARBA" id="ARBA00022691"/>
    </source>
</evidence>
<comment type="caution">
    <text evidence="12">The sequence shown here is derived from an EMBL/GenBank/DDBJ whole genome shotgun (WGS) entry which is preliminary data.</text>
</comment>
<keyword evidence="5" id="KW-0808">Transferase</keyword>
<evidence type="ECO:0000259" key="9">
    <source>
        <dbReference type="PROSITE" id="PS50280"/>
    </source>
</evidence>
<feature type="region of interest" description="Disordered" evidence="8">
    <location>
        <begin position="843"/>
        <end position="893"/>
    </location>
</feature>
<feature type="domain" description="Post-SET" evidence="10">
    <location>
        <begin position="646"/>
        <end position="662"/>
    </location>
</feature>
<evidence type="ECO:0000256" key="5">
    <source>
        <dbReference type="ARBA" id="ARBA00022679"/>
    </source>
</evidence>
<evidence type="ECO:0000256" key="2">
    <source>
        <dbReference type="ARBA" id="ARBA00004286"/>
    </source>
</evidence>
<feature type="region of interest" description="Disordered" evidence="8">
    <location>
        <begin position="109"/>
        <end position="202"/>
    </location>
</feature>
<feature type="domain" description="AWS" evidence="11">
    <location>
        <begin position="464"/>
        <end position="511"/>
    </location>
</feature>
<dbReference type="SMART" id="SM00317">
    <property type="entry name" value="SET"/>
    <property type="match status" value="1"/>
</dbReference>
<organism evidence="12 13">
    <name type="scientific">Apiospora kogelbergensis</name>
    <dbReference type="NCBI Taxonomy" id="1337665"/>
    <lineage>
        <taxon>Eukaryota</taxon>
        <taxon>Fungi</taxon>
        <taxon>Dikarya</taxon>
        <taxon>Ascomycota</taxon>
        <taxon>Pezizomycotina</taxon>
        <taxon>Sordariomycetes</taxon>
        <taxon>Xylariomycetidae</taxon>
        <taxon>Amphisphaeriales</taxon>
        <taxon>Apiosporaceae</taxon>
        <taxon>Apiospora</taxon>
    </lineage>
</organism>
<keyword evidence="4" id="KW-0489">Methyltransferase</keyword>
<dbReference type="InterPro" id="IPR003616">
    <property type="entry name" value="Post-SET_dom"/>
</dbReference>
<evidence type="ECO:0000256" key="8">
    <source>
        <dbReference type="SAM" id="MobiDB-lite"/>
    </source>
</evidence>
<protein>
    <submittedName>
        <fullName evidence="12">Histone-lysine N-methyltransferase ASH1L</fullName>
    </submittedName>
</protein>
<feature type="compositionally biased region" description="Basic and acidic residues" evidence="8">
    <location>
        <begin position="692"/>
        <end position="704"/>
    </location>
</feature>
<dbReference type="Pfam" id="PF00856">
    <property type="entry name" value="SET"/>
    <property type="match status" value="1"/>
</dbReference>
<dbReference type="GO" id="GO:0032259">
    <property type="term" value="P:methylation"/>
    <property type="evidence" value="ECO:0007669"/>
    <property type="project" value="UniProtKB-KW"/>
</dbReference>
<evidence type="ECO:0000256" key="4">
    <source>
        <dbReference type="ARBA" id="ARBA00022603"/>
    </source>
</evidence>
<name>A0AAW0QN98_9PEZI</name>
<feature type="region of interest" description="Disordered" evidence="8">
    <location>
        <begin position="38"/>
        <end position="58"/>
    </location>
</feature>
<dbReference type="Pfam" id="PF17907">
    <property type="entry name" value="AWS"/>
    <property type="match status" value="1"/>
</dbReference>
<evidence type="ECO:0000259" key="10">
    <source>
        <dbReference type="PROSITE" id="PS50868"/>
    </source>
</evidence>
<accession>A0AAW0QN98</accession>
<evidence type="ECO:0000259" key="11">
    <source>
        <dbReference type="PROSITE" id="PS51215"/>
    </source>
</evidence>
<comment type="subcellular location">
    <subcellularLocation>
        <location evidence="2">Chromosome</location>
    </subcellularLocation>
    <subcellularLocation>
        <location evidence="1">Nucleus</location>
    </subcellularLocation>
</comment>
<dbReference type="Proteomes" id="UP001392437">
    <property type="component" value="Unassembled WGS sequence"/>
</dbReference>
<feature type="region of interest" description="Disordered" evidence="8">
    <location>
        <begin position="690"/>
        <end position="731"/>
    </location>
</feature>
<keyword evidence="3" id="KW-0158">Chromosome</keyword>
<dbReference type="InterPro" id="IPR050777">
    <property type="entry name" value="SET2_Histone-Lys_MeTrsfase"/>
</dbReference>
<feature type="compositionally biased region" description="Low complexity" evidence="8">
    <location>
        <begin position="799"/>
        <end position="814"/>
    </location>
</feature>
<sequence>YCRDYTSQHSLHAMATLPPTRAMSSESSLGGAADTFSQVASLSSTPPTTVADSMSLASDGSKNDLHIASDPIDEIVHESVEAQITPEPLHLDLAVETHKVLITEETRYHQDETPQDASVNQPAQPAQPSDATPTDAPTEAPSQGRSRRARRSEPVYNIAQLSGTASHGKRRSKGDLINDRKRKTISGTLPSGDLDGADTSSDGVAQKAGEMIQDGINALNMQWSMQNLDTPEIKNPKKRARSPEPVSRRISTRSAGPISESLTQKVSAMGKKGKKAVQRSFSNISRELRKLQDTNEFAKIDTKPVLYSTWAKGKLVGPDEPEPPRKKVKTEAPKPATLLDFEPTPEPSVFKRQHNKKWLDRGLYSGQDAPLDIFKSLTPAERKNIAEYPELVTKVGEKPNKVLPSPMFNGLRLLIQGKDYKLPYDICNPLPPGQPKPEGWRTMTKNRFVGTAGAYWKKTPHFKDYQSKCVCTPEDGCAESCQNRIMLYECDDTNCNSGSKYCQNRAFARLTERTKVGGKYRVGVEVVKTEDRGHGIRSNRCFEPGQIIMEYTGEIITEEECDRRMNEKYKDNQCYYLMSFDQNMIIDATTGSIARFVNHSCSPNCHMIKWIVSGQPRMALFAGDRPIMTGEELTYDYNFDPFSAKNVQKCLCGSPNCRGVLGPRPKEVKEVKPSKQDLKKSVKAGVKAGKRKLQELIGEKEDKSGSASKKRKVKTPTGGKPVKRSVSGASMKAAKDVASKVVRKTVSTISVNTKGGVKGGAKGATSPASAKKVTTVKRKSTVVKTYSKGKPVAAATTNKRQSVSPKKSVSRKSSLTIVAATGHEKENQDAQEGVSAAKKMALAAAKEKTTPTRGSPRKNAATVAASTTPRTGLELSRVSPKIRLVQSPSKTAA</sequence>
<feature type="non-terminal residue" evidence="12">
    <location>
        <position position="1"/>
    </location>
</feature>
<dbReference type="PROSITE" id="PS50868">
    <property type="entry name" value="POST_SET"/>
    <property type="match status" value="1"/>
</dbReference>
<dbReference type="InterPro" id="IPR001214">
    <property type="entry name" value="SET_dom"/>
</dbReference>
<evidence type="ECO:0000256" key="1">
    <source>
        <dbReference type="ARBA" id="ARBA00004123"/>
    </source>
</evidence>
<dbReference type="InterPro" id="IPR046341">
    <property type="entry name" value="SET_dom_sf"/>
</dbReference>
<evidence type="ECO:0000313" key="13">
    <source>
        <dbReference type="Proteomes" id="UP001392437"/>
    </source>
</evidence>